<evidence type="ECO:0000313" key="1">
    <source>
        <dbReference type="EMBL" id="AKB50333.1"/>
    </source>
</evidence>
<dbReference type="AlphaFoldDB" id="A0A0E3QHY9"/>
<dbReference type="Proteomes" id="UP000033038">
    <property type="component" value="Chromosome"/>
</dbReference>
<sequence>MNWKPKTSIGRKIYKIEDIFLYTGRIAGFLEKESRSYPPRLLRKSFFQEKAQFYNKRYIRPMQEYITFGYYL</sequence>
<name>A0A0E3QHY9_METBA</name>
<dbReference type="HOGENOM" id="CLU_2712788_0_0_2"/>
<gene>
    <name evidence="1" type="ORF">MSBRW_1080</name>
</gene>
<proteinExistence type="predicted"/>
<dbReference type="PATRIC" id="fig|1434109.4.peg.1337"/>
<dbReference type="EMBL" id="CP009526">
    <property type="protein sequence ID" value="AKB50333.1"/>
    <property type="molecule type" value="Genomic_DNA"/>
</dbReference>
<dbReference type="KEGG" id="mbw:MSBRW_1080"/>
<organism evidence="1 2">
    <name type="scientific">Methanosarcina barkeri str. Wiesmoor</name>
    <dbReference type="NCBI Taxonomy" id="1434109"/>
    <lineage>
        <taxon>Archaea</taxon>
        <taxon>Methanobacteriati</taxon>
        <taxon>Methanobacteriota</taxon>
        <taxon>Stenosarchaea group</taxon>
        <taxon>Methanomicrobia</taxon>
        <taxon>Methanosarcinales</taxon>
        <taxon>Methanosarcinaceae</taxon>
        <taxon>Methanosarcina</taxon>
    </lineage>
</organism>
<accession>A0A0E3QHY9</accession>
<evidence type="ECO:0000313" key="2">
    <source>
        <dbReference type="Proteomes" id="UP000033038"/>
    </source>
</evidence>
<protein>
    <submittedName>
        <fullName evidence="1">Uncharacterized protein</fullName>
    </submittedName>
</protein>
<reference evidence="1 2" key="1">
    <citation type="submission" date="2014-07" db="EMBL/GenBank/DDBJ databases">
        <title>Methanogenic archaea and the global carbon cycle.</title>
        <authorList>
            <person name="Henriksen J.R."/>
            <person name="Luke J."/>
            <person name="Reinhart S."/>
            <person name="Benedict M.N."/>
            <person name="Youngblut N.D."/>
            <person name="Metcalf M.E."/>
            <person name="Whitaker R.J."/>
            <person name="Metcalf W.W."/>
        </authorList>
    </citation>
    <scope>NUCLEOTIDE SEQUENCE [LARGE SCALE GENOMIC DNA]</scope>
    <source>
        <strain evidence="1 2">Wiesmoor</strain>
    </source>
</reference>